<dbReference type="InterPro" id="IPR015590">
    <property type="entry name" value="Aldehyde_DH_dom"/>
</dbReference>
<dbReference type="InterPro" id="IPR050740">
    <property type="entry name" value="Aldehyde_DH_Superfamily"/>
</dbReference>
<protein>
    <submittedName>
        <fullName evidence="3">Aldehyde dehydrogenase (NADP(+))</fullName>
    </submittedName>
</protein>
<dbReference type="Gene3D" id="3.40.605.10">
    <property type="entry name" value="Aldehyde Dehydrogenase, Chain A, domain 1"/>
    <property type="match status" value="1"/>
</dbReference>
<evidence type="ECO:0000259" key="2">
    <source>
        <dbReference type="Pfam" id="PF00171"/>
    </source>
</evidence>
<dbReference type="Pfam" id="PF00171">
    <property type="entry name" value="Aldedh"/>
    <property type="match status" value="2"/>
</dbReference>
<gene>
    <name evidence="3" type="ORF">HGG74_13690</name>
</gene>
<dbReference type="CDD" id="cd07129">
    <property type="entry name" value="ALDH_KGSADH"/>
    <property type="match status" value="1"/>
</dbReference>
<dbReference type="AlphaFoldDB" id="A0A7X6K6D1"/>
<evidence type="ECO:0000256" key="1">
    <source>
        <dbReference type="ARBA" id="ARBA00023002"/>
    </source>
</evidence>
<dbReference type="InterPro" id="IPR016162">
    <property type="entry name" value="Ald_DH_N"/>
</dbReference>
<comment type="caution">
    <text evidence="3">The sequence shown here is derived from an EMBL/GenBank/DDBJ whole genome shotgun (WGS) entry which is preliminary data.</text>
</comment>
<keyword evidence="1" id="KW-0560">Oxidoreductase</keyword>
<evidence type="ECO:0000313" key="3">
    <source>
        <dbReference type="EMBL" id="NKX55569.1"/>
    </source>
</evidence>
<evidence type="ECO:0000313" key="4">
    <source>
        <dbReference type="Proteomes" id="UP000544090"/>
    </source>
</evidence>
<dbReference type="InterPro" id="IPR016161">
    <property type="entry name" value="Ald_DH/histidinol_DH"/>
</dbReference>
<sequence length="480" mass="50919">MTTDLIETLGLDEVLSAAETAFESWSGVPSDDRARHLEAMAAALETHADELIELAMAETHLPLARLRGELTRTVFQLRFFAEELRSGRFVEARIDRSDPEWPMGAPRPDLRRMLLPLGPVLVFAASNFPFAFSVAGGDTASALAAGCPVIVKAHHGHPELSARTAAILIRALEESGAPAGVLALIHGTEAGVQALKDARIQAGAFTGGIPGGRALFDIAQQRDVPIPFYAEMGSNNPVFVTRGAAAERPAAIADGYLAAVTGSAGQLCTKPGTFFVPAGSPIIEYLCTAELPGATRLLTERIEAGYIREVAELAGHGQVRILNGSIPSEAGGPTPLILGTDMAAVLENPDLFLAERFGPFSLVVEYEDMNQLLAVARRMDGQLTATVQATDQCEVRHLLRALAGKAGRVLWNGWPTGVSVTHAQQHGGPYPASTAVQSTSVGSAAIQRFLRPVALQGFPDHVLPAELQDSNPLRIPRHLG</sequence>
<dbReference type="InterPro" id="IPR044151">
    <property type="entry name" value="ALDH_KGSADH"/>
</dbReference>
<feature type="domain" description="Aldehyde dehydrogenase" evidence="2">
    <location>
        <begin position="12"/>
        <end position="278"/>
    </location>
</feature>
<reference evidence="3 4" key="1">
    <citation type="submission" date="2020-04" db="EMBL/GenBank/DDBJ databases">
        <title>Arthrobacter sp. nov.</title>
        <authorList>
            <person name="Liu S."/>
        </authorList>
    </citation>
    <scope>NUCLEOTIDE SEQUENCE [LARGE SCALE GENOMIC DNA]</scope>
    <source>
        <strain evidence="3 4">E918</strain>
    </source>
</reference>
<dbReference type="Proteomes" id="UP000544090">
    <property type="component" value="Unassembled WGS sequence"/>
</dbReference>
<feature type="domain" description="Aldehyde dehydrogenase" evidence="2">
    <location>
        <begin position="343"/>
        <end position="428"/>
    </location>
</feature>
<dbReference type="RefSeq" id="WP_168487187.1">
    <property type="nucleotide sequence ID" value="NZ_JAAZSQ010000013.1"/>
</dbReference>
<dbReference type="Gene3D" id="3.40.309.10">
    <property type="entry name" value="Aldehyde Dehydrogenase, Chain A, domain 2"/>
    <property type="match status" value="1"/>
</dbReference>
<dbReference type="EMBL" id="JAAZSQ010000013">
    <property type="protein sequence ID" value="NKX55569.1"/>
    <property type="molecule type" value="Genomic_DNA"/>
</dbReference>
<proteinExistence type="predicted"/>
<dbReference type="GO" id="GO:0016620">
    <property type="term" value="F:oxidoreductase activity, acting on the aldehyde or oxo group of donors, NAD or NADP as acceptor"/>
    <property type="evidence" value="ECO:0007669"/>
    <property type="project" value="InterPro"/>
</dbReference>
<name>A0A7X6K6D1_9MICC</name>
<organism evidence="3 4">
    <name type="scientific">Arthrobacter mobilis</name>
    <dbReference type="NCBI Taxonomy" id="2724944"/>
    <lineage>
        <taxon>Bacteria</taxon>
        <taxon>Bacillati</taxon>
        <taxon>Actinomycetota</taxon>
        <taxon>Actinomycetes</taxon>
        <taxon>Micrococcales</taxon>
        <taxon>Micrococcaceae</taxon>
        <taxon>Arthrobacter</taxon>
    </lineage>
</organism>
<dbReference type="SUPFAM" id="SSF53720">
    <property type="entry name" value="ALDH-like"/>
    <property type="match status" value="1"/>
</dbReference>
<accession>A0A7X6K6D1</accession>
<dbReference type="PANTHER" id="PTHR43353:SF3">
    <property type="entry name" value="ALDEHYDE DEHYDROGENASE-RELATED"/>
    <property type="match status" value="1"/>
</dbReference>
<dbReference type="PANTHER" id="PTHR43353">
    <property type="entry name" value="SUCCINATE-SEMIALDEHYDE DEHYDROGENASE, MITOCHONDRIAL"/>
    <property type="match status" value="1"/>
</dbReference>
<dbReference type="InterPro" id="IPR016163">
    <property type="entry name" value="Ald_DH_C"/>
</dbReference>
<keyword evidence="4" id="KW-1185">Reference proteome</keyword>